<reference evidence="3 4" key="1">
    <citation type="submission" date="2014-03" db="EMBL/GenBank/DDBJ databases">
        <title>Whole genome sequence of Novosphingobium resinovorum KF1.</title>
        <authorList>
            <person name="Gan H.M."/>
            <person name="Gan H.Y."/>
            <person name="Chew T.H."/>
            <person name="Savka M.A."/>
        </authorList>
    </citation>
    <scope>NUCLEOTIDE SEQUENCE [LARGE SCALE GENOMIC DNA]</scope>
    <source>
        <strain evidence="3 4">KF1</strain>
    </source>
</reference>
<name>A0A031K1N6_9SPHN</name>
<dbReference type="KEGG" id="nre:BES08_07680"/>
<dbReference type="Pfam" id="PF00550">
    <property type="entry name" value="PP-binding"/>
    <property type="match status" value="1"/>
</dbReference>
<dbReference type="STRING" id="158500.BES08_07680"/>
<feature type="domain" description="Carrier" evidence="1">
    <location>
        <begin position="2"/>
        <end position="78"/>
    </location>
</feature>
<evidence type="ECO:0000259" key="1">
    <source>
        <dbReference type="PROSITE" id="PS50075"/>
    </source>
</evidence>
<evidence type="ECO:0000313" key="4">
    <source>
        <dbReference type="Proteomes" id="UP000024329"/>
    </source>
</evidence>
<dbReference type="InterPro" id="IPR036736">
    <property type="entry name" value="ACP-like_sf"/>
</dbReference>
<dbReference type="Proteomes" id="UP000024329">
    <property type="component" value="Unassembled WGS sequence"/>
</dbReference>
<dbReference type="RefSeq" id="WP_008829747.1">
    <property type="nucleotide sequence ID" value="NZ_BSFC01000003.1"/>
</dbReference>
<keyword evidence="5" id="KW-1185">Reference proteome</keyword>
<gene>
    <name evidence="2" type="ORF">BES08_07680</name>
    <name evidence="3" type="ORF">BV97_01051</name>
</gene>
<accession>A0A031K1N6</accession>
<evidence type="ECO:0000313" key="2">
    <source>
        <dbReference type="EMBL" id="AOR76640.1"/>
    </source>
</evidence>
<dbReference type="AlphaFoldDB" id="A0A031K1N6"/>
<dbReference type="eggNOG" id="ENOG5033F4W">
    <property type="taxonomic scope" value="Bacteria"/>
</dbReference>
<evidence type="ECO:0000313" key="5">
    <source>
        <dbReference type="Proteomes" id="UP000094626"/>
    </source>
</evidence>
<evidence type="ECO:0000313" key="3">
    <source>
        <dbReference type="EMBL" id="EZP83861.1"/>
    </source>
</evidence>
<dbReference type="InterPro" id="IPR009081">
    <property type="entry name" value="PP-bd_ACP"/>
</dbReference>
<dbReference type="EMBL" id="CP017075">
    <property type="protein sequence ID" value="AOR76640.1"/>
    <property type="molecule type" value="Genomic_DNA"/>
</dbReference>
<dbReference type="PATRIC" id="fig|158500.4.peg.1080"/>
<proteinExistence type="predicted"/>
<dbReference type="EMBL" id="JFYZ01000002">
    <property type="protein sequence ID" value="EZP83861.1"/>
    <property type="molecule type" value="Genomic_DNA"/>
</dbReference>
<dbReference type="OrthoDB" id="7508733at2"/>
<reference evidence="5" key="3">
    <citation type="journal article" date="2017" name="J. Biotechnol.">
        <title>Complete genome sequence of Novosphingobium resinovorum SA1, a versatile xenobiotic-degrading bacterium capable of utilizing sulfanilic acid.</title>
        <authorList>
            <person name="Hegedus B."/>
            <person name="Kos P.B."/>
            <person name="Balint B."/>
            <person name="Maroti G."/>
            <person name="Gan H.M."/>
            <person name="Perei K."/>
            <person name="Rakhely G."/>
        </authorList>
    </citation>
    <scope>NUCLEOTIDE SEQUENCE [LARGE SCALE GENOMIC DNA]</scope>
    <source>
        <strain evidence="5">SA1</strain>
    </source>
</reference>
<dbReference type="Proteomes" id="UP000094626">
    <property type="component" value="Chromosome"/>
</dbReference>
<protein>
    <submittedName>
        <fullName evidence="3">Phosphopantetheine-containing protein</fullName>
    </submittedName>
</protein>
<dbReference type="Gene3D" id="1.10.1200.10">
    <property type="entry name" value="ACP-like"/>
    <property type="match status" value="1"/>
</dbReference>
<dbReference type="SUPFAM" id="SSF47336">
    <property type="entry name" value="ACP-like"/>
    <property type="match status" value="1"/>
</dbReference>
<sequence>MALTTDRIIQNLQAISGYDGVVDPDTCLFSSGMLDSIAMISLIAFVEQEAGIEIRADEVTLENFDTPARITRFAGERV</sequence>
<dbReference type="PROSITE" id="PS50075">
    <property type="entry name" value="CARRIER"/>
    <property type="match status" value="1"/>
</dbReference>
<reference evidence="2" key="2">
    <citation type="submission" date="2016-08" db="EMBL/GenBank/DDBJ databases">
        <authorList>
            <person name="Seilhamer J.J."/>
        </authorList>
    </citation>
    <scope>NUCLEOTIDE SEQUENCE [LARGE SCALE GENOMIC DNA]</scope>
    <source>
        <strain evidence="2">SA1</strain>
    </source>
</reference>
<organism evidence="3 4">
    <name type="scientific">Novosphingobium resinovorum</name>
    <dbReference type="NCBI Taxonomy" id="158500"/>
    <lineage>
        <taxon>Bacteria</taxon>
        <taxon>Pseudomonadati</taxon>
        <taxon>Pseudomonadota</taxon>
        <taxon>Alphaproteobacteria</taxon>
        <taxon>Sphingomonadales</taxon>
        <taxon>Sphingomonadaceae</taxon>
        <taxon>Novosphingobium</taxon>
    </lineage>
</organism>